<dbReference type="GO" id="GO:0005829">
    <property type="term" value="C:cytosol"/>
    <property type="evidence" value="ECO:0007669"/>
    <property type="project" value="TreeGrafter"/>
</dbReference>
<evidence type="ECO:0000256" key="7">
    <source>
        <dbReference type="SAM" id="MobiDB-lite"/>
    </source>
</evidence>
<dbReference type="SUPFAM" id="SSF50978">
    <property type="entry name" value="WD40 repeat-like"/>
    <property type="match status" value="1"/>
</dbReference>
<dbReference type="InterPro" id="IPR001680">
    <property type="entry name" value="WD40_rpt"/>
</dbReference>
<dbReference type="AlphaFoldDB" id="V4AXY3"/>
<name>V4AXY3_LOTGI</name>
<accession>V4AXY3</accession>
<dbReference type="PANTHER" id="PTHR16288">
    <property type="entry name" value="WD40 REPEAT PROTEIN 4"/>
    <property type="match status" value="1"/>
</dbReference>
<feature type="compositionally biased region" description="Basic and acidic residues" evidence="7">
    <location>
        <begin position="48"/>
        <end position="66"/>
    </location>
</feature>
<keyword evidence="3" id="KW-0819">tRNA processing</keyword>
<sequence>MNKSAGAVVAQNVVRRCTSVTFSQDEKYVIISDKSGDVYRYIIEQQPDEQRPTEQKQDEQRLKEQKQDEQKQCSGELLLGHLSMVLDLVLVKNDKYLVTCDKDEKIRISCYPNSYNIHSFCLGHTQFVNSLIYEEETELLISGSGDCTIRLWDYNGQQQYCQQCQCQISDTTVTTKDTPYIKCMSYSPKHKLLVVGFGNNKSIEIYRLKREDKELSLELVQCIDIEKDLLDIVVNDDKLYILQPIQDNCILVYNIIGHTGQQKLTLCTDEKTTPFFNKLNSLKEFFSGCLDLECIYPNLRKSRTDNMAEYLQRKEKRIHGEKLEPPTYNEKKPKLS</sequence>
<keyword evidence="9" id="KW-1185">Reference proteome</keyword>
<evidence type="ECO:0000256" key="5">
    <source>
        <dbReference type="ARBA" id="ARBA00023242"/>
    </source>
</evidence>
<feature type="compositionally biased region" description="Basic and acidic residues" evidence="7">
    <location>
        <begin position="318"/>
        <end position="336"/>
    </location>
</feature>
<protein>
    <submittedName>
        <fullName evidence="8">Uncharacterized protein</fullName>
    </submittedName>
</protein>
<comment type="subcellular location">
    <subcellularLocation>
        <location evidence="1">Nucleus</location>
    </subcellularLocation>
</comment>
<dbReference type="CTD" id="20241995"/>
<dbReference type="GeneID" id="20241995"/>
<evidence type="ECO:0000256" key="3">
    <source>
        <dbReference type="ARBA" id="ARBA00022694"/>
    </source>
</evidence>
<evidence type="ECO:0000256" key="1">
    <source>
        <dbReference type="ARBA" id="ARBA00004123"/>
    </source>
</evidence>
<evidence type="ECO:0000256" key="2">
    <source>
        <dbReference type="ARBA" id="ARBA00022574"/>
    </source>
</evidence>
<proteinExistence type="predicted"/>
<evidence type="ECO:0000256" key="4">
    <source>
        <dbReference type="ARBA" id="ARBA00022737"/>
    </source>
</evidence>
<organism evidence="8 9">
    <name type="scientific">Lottia gigantea</name>
    <name type="common">Giant owl limpet</name>
    <dbReference type="NCBI Taxonomy" id="225164"/>
    <lineage>
        <taxon>Eukaryota</taxon>
        <taxon>Metazoa</taxon>
        <taxon>Spiralia</taxon>
        <taxon>Lophotrochozoa</taxon>
        <taxon>Mollusca</taxon>
        <taxon>Gastropoda</taxon>
        <taxon>Patellogastropoda</taxon>
        <taxon>Lottioidea</taxon>
        <taxon>Lottiidae</taxon>
        <taxon>Lottia</taxon>
    </lineage>
</organism>
<dbReference type="PANTHER" id="PTHR16288:SF0">
    <property type="entry name" value="TRNA (GUANINE-N(7)-)-METHYLTRANSFERASE NON-CATALYTIC SUBUNIT WDR4"/>
    <property type="match status" value="1"/>
</dbReference>
<keyword evidence="4" id="KW-0677">Repeat</keyword>
<dbReference type="HOGENOM" id="CLU_054270_0_0_1"/>
<dbReference type="SMART" id="SM00320">
    <property type="entry name" value="WD40"/>
    <property type="match status" value="3"/>
</dbReference>
<dbReference type="OMA" id="SMIMDMV"/>
<dbReference type="PROSITE" id="PS50294">
    <property type="entry name" value="WD_REPEATS_REGION"/>
    <property type="match status" value="1"/>
</dbReference>
<evidence type="ECO:0000256" key="6">
    <source>
        <dbReference type="PROSITE-ProRule" id="PRU00221"/>
    </source>
</evidence>
<dbReference type="EMBL" id="KB200255">
    <property type="protein sequence ID" value="ESP02413.1"/>
    <property type="molecule type" value="Genomic_DNA"/>
</dbReference>
<feature type="repeat" description="WD" evidence="6">
    <location>
        <begin position="121"/>
        <end position="153"/>
    </location>
</feature>
<dbReference type="Proteomes" id="UP000030746">
    <property type="component" value="Unassembled WGS sequence"/>
</dbReference>
<gene>
    <name evidence="8" type="ORF">LOTGIDRAFT_172070</name>
</gene>
<dbReference type="OrthoDB" id="371245at2759"/>
<dbReference type="InterPro" id="IPR028884">
    <property type="entry name" value="Trm82"/>
</dbReference>
<dbReference type="GO" id="GO:0043527">
    <property type="term" value="C:tRNA methyltransferase complex"/>
    <property type="evidence" value="ECO:0007669"/>
    <property type="project" value="TreeGrafter"/>
</dbReference>
<dbReference type="PROSITE" id="PS50082">
    <property type="entry name" value="WD_REPEATS_2"/>
    <property type="match status" value="1"/>
</dbReference>
<dbReference type="STRING" id="225164.V4AXY3"/>
<dbReference type="GO" id="GO:0005634">
    <property type="term" value="C:nucleus"/>
    <property type="evidence" value="ECO:0007669"/>
    <property type="project" value="UniProtKB-SubCell"/>
</dbReference>
<dbReference type="InterPro" id="IPR015943">
    <property type="entry name" value="WD40/YVTN_repeat-like_dom_sf"/>
</dbReference>
<dbReference type="InterPro" id="IPR036322">
    <property type="entry name" value="WD40_repeat_dom_sf"/>
</dbReference>
<dbReference type="KEGG" id="lgi:LOTGIDRAFT_172070"/>
<dbReference type="RefSeq" id="XP_009046901.1">
    <property type="nucleotide sequence ID" value="XM_009048653.1"/>
</dbReference>
<keyword evidence="5" id="KW-0539">Nucleus</keyword>
<reference evidence="8 9" key="1">
    <citation type="journal article" date="2013" name="Nature">
        <title>Insights into bilaterian evolution from three spiralian genomes.</title>
        <authorList>
            <person name="Simakov O."/>
            <person name="Marletaz F."/>
            <person name="Cho S.J."/>
            <person name="Edsinger-Gonzales E."/>
            <person name="Havlak P."/>
            <person name="Hellsten U."/>
            <person name="Kuo D.H."/>
            <person name="Larsson T."/>
            <person name="Lv J."/>
            <person name="Arendt D."/>
            <person name="Savage R."/>
            <person name="Osoegawa K."/>
            <person name="de Jong P."/>
            <person name="Grimwood J."/>
            <person name="Chapman J.A."/>
            <person name="Shapiro H."/>
            <person name="Aerts A."/>
            <person name="Otillar R.P."/>
            <person name="Terry A.Y."/>
            <person name="Boore J.L."/>
            <person name="Grigoriev I.V."/>
            <person name="Lindberg D.R."/>
            <person name="Seaver E.C."/>
            <person name="Weisblat D.A."/>
            <person name="Putnam N.H."/>
            <person name="Rokhsar D.S."/>
        </authorList>
    </citation>
    <scope>NUCLEOTIDE SEQUENCE [LARGE SCALE GENOMIC DNA]</scope>
</reference>
<dbReference type="GO" id="GO:0036265">
    <property type="term" value="P:RNA (guanine-N7)-methylation"/>
    <property type="evidence" value="ECO:0007669"/>
    <property type="project" value="InterPro"/>
</dbReference>
<keyword evidence="2 6" id="KW-0853">WD repeat</keyword>
<dbReference type="GO" id="GO:0006400">
    <property type="term" value="P:tRNA modification"/>
    <property type="evidence" value="ECO:0007669"/>
    <property type="project" value="TreeGrafter"/>
</dbReference>
<evidence type="ECO:0000313" key="9">
    <source>
        <dbReference type="Proteomes" id="UP000030746"/>
    </source>
</evidence>
<feature type="region of interest" description="Disordered" evidence="7">
    <location>
        <begin position="45"/>
        <end position="66"/>
    </location>
</feature>
<dbReference type="Pfam" id="PF00400">
    <property type="entry name" value="WD40"/>
    <property type="match status" value="2"/>
</dbReference>
<evidence type="ECO:0000313" key="8">
    <source>
        <dbReference type="EMBL" id="ESP02413.1"/>
    </source>
</evidence>
<feature type="region of interest" description="Disordered" evidence="7">
    <location>
        <begin position="317"/>
        <end position="336"/>
    </location>
</feature>
<dbReference type="Gene3D" id="2.130.10.10">
    <property type="entry name" value="YVTN repeat-like/Quinoprotein amine dehydrogenase"/>
    <property type="match status" value="1"/>
</dbReference>